<evidence type="ECO:0000256" key="6">
    <source>
        <dbReference type="ARBA" id="ARBA00022840"/>
    </source>
</evidence>
<dbReference type="InterPro" id="IPR045540">
    <property type="entry name" value="YegS/DAGK_C"/>
</dbReference>
<dbReference type="Gene3D" id="2.60.200.40">
    <property type="match status" value="1"/>
</dbReference>
<organism evidence="10 11">
    <name type="scientific">Ligilactobacillus ubinensis</name>
    <dbReference type="NCBI Taxonomy" id="2876789"/>
    <lineage>
        <taxon>Bacteria</taxon>
        <taxon>Bacillati</taxon>
        <taxon>Bacillota</taxon>
        <taxon>Bacilli</taxon>
        <taxon>Lactobacillales</taxon>
        <taxon>Lactobacillaceae</taxon>
        <taxon>Ligilactobacillus</taxon>
    </lineage>
</organism>
<reference evidence="10 11" key="1">
    <citation type="journal article" date="2023" name="Int. J. Syst. Evol. Microbiol.">
        <title>Ligilactobacillus ubinensis sp. nov., a novel species isolated from the wild ferment of a durian fruit (Durio zibethinus).</title>
        <authorList>
            <person name="Heng Y.C."/>
            <person name="Menon N."/>
            <person name="Chen B."/>
            <person name="Loo B.Z.L."/>
            <person name="Wong G.W.J."/>
            <person name="Lim A.C.H."/>
            <person name="Silvaraju S."/>
            <person name="Kittelmann S."/>
        </authorList>
    </citation>
    <scope>NUCLEOTIDE SEQUENCE [LARGE SCALE GENOMIC DNA]</scope>
    <source>
        <strain evidence="10 11">WILCCON 0076</strain>
    </source>
</reference>
<accession>A0A9X2JL14</accession>
<dbReference type="PANTHER" id="PTHR12358">
    <property type="entry name" value="SPHINGOSINE KINASE"/>
    <property type="match status" value="1"/>
</dbReference>
<dbReference type="NCBIfam" id="TIGR00147">
    <property type="entry name" value="YegS/Rv2252/BmrU family lipid kinase"/>
    <property type="match status" value="1"/>
</dbReference>
<comment type="similarity">
    <text evidence="2">Belongs to the diacylglycerol/lipid kinase family.</text>
</comment>
<dbReference type="EMBL" id="JAIULA010000005">
    <property type="protein sequence ID" value="MCP0886469.1"/>
    <property type="molecule type" value="Genomic_DNA"/>
</dbReference>
<dbReference type="GO" id="GO:0016301">
    <property type="term" value="F:kinase activity"/>
    <property type="evidence" value="ECO:0007669"/>
    <property type="project" value="UniProtKB-KW"/>
</dbReference>
<dbReference type="PANTHER" id="PTHR12358:SF54">
    <property type="entry name" value="SPHINGOSINE KINASE RELATED PROTEIN"/>
    <property type="match status" value="1"/>
</dbReference>
<protein>
    <submittedName>
        <fullName evidence="10">YegS/Rv2252/BmrU family lipid kinase</fullName>
    </submittedName>
</protein>
<dbReference type="Gene3D" id="3.40.50.10330">
    <property type="entry name" value="Probable inorganic polyphosphate/atp-NAD kinase, domain 1"/>
    <property type="match status" value="1"/>
</dbReference>
<evidence type="ECO:0000256" key="2">
    <source>
        <dbReference type="ARBA" id="ARBA00005983"/>
    </source>
</evidence>
<keyword evidence="5 10" id="KW-0418">Kinase</keyword>
<evidence type="ECO:0000256" key="4">
    <source>
        <dbReference type="ARBA" id="ARBA00022741"/>
    </source>
</evidence>
<evidence type="ECO:0000259" key="9">
    <source>
        <dbReference type="PROSITE" id="PS50146"/>
    </source>
</evidence>
<dbReference type="Proteomes" id="UP001139006">
    <property type="component" value="Unassembled WGS sequence"/>
</dbReference>
<keyword evidence="3" id="KW-0808">Transferase</keyword>
<gene>
    <name evidence="10" type="ORF">LB941_03845</name>
</gene>
<comment type="cofactor">
    <cofactor evidence="1">
        <name>Mg(2+)</name>
        <dbReference type="ChEBI" id="CHEBI:18420"/>
    </cofactor>
</comment>
<keyword evidence="7" id="KW-0594">Phospholipid biosynthesis</keyword>
<evidence type="ECO:0000256" key="7">
    <source>
        <dbReference type="ARBA" id="ARBA00023209"/>
    </source>
</evidence>
<proteinExistence type="inferred from homology"/>
<comment type="caution">
    <text evidence="10">The sequence shown here is derived from an EMBL/GenBank/DDBJ whole genome shotgun (WGS) entry which is preliminary data.</text>
</comment>
<keyword evidence="7" id="KW-0443">Lipid metabolism</keyword>
<keyword evidence="8" id="KW-1208">Phospholipid metabolism</keyword>
<dbReference type="SUPFAM" id="SSF111331">
    <property type="entry name" value="NAD kinase/diacylglycerol kinase-like"/>
    <property type="match status" value="1"/>
</dbReference>
<evidence type="ECO:0000256" key="1">
    <source>
        <dbReference type="ARBA" id="ARBA00001946"/>
    </source>
</evidence>
<evidence type="ECO:0000256" key="8">
    <source>
        <dbReference type="ARBA" id="ARBA00023264"/>
    </source>
</evidence>
<feature type="domain" description="DAGKc" evidence="9">
    <location>
        <begin position="1"/>
        <end position="138"/>
    </location>
</feature>
<dbReference type="PROSITE" id="PS50146">
    <property type="entry name" value="DAGK"/>
    <property type="match status" value="1"/>
</dbReference>
<dbReference type="InterPro" id="IPR005218">
    <property type="entry name" value="Diacylglycerol/lipid_kinase"/>
</dbReference>
<dbReference type="GO" id="GO:0008654">
    <property type="term" value="P:phospholipid biosynthetic process"/>
    <property type="evidence" value="ECO:0007669"/>
    <property type="project" value="UniProtKB-KW"/>
</dbReference>
<evidence type="ECO:0000256" key="3">
    <source>
        <dbReference type="ARBA" id="ARBA00022679"/>
    </source>
</evidence>
<evidence type="ECO:0000313" key="11">
    <source>
        <dbReference type="Proteomes" id="UP001139006"/>
    </source>
</evidence>
<keyword evidence="4" id="KW-0547">Nucleotide-binding</keyword>
<dbReference type="Pfam" id="PF19279">
    <property type="entry name" value="YegS_C"/>
    <property type="match status" value="1"/>
</dbReference>
<dbReference type="InterPro" id="IPR016064">
    <property type="entry name" value="NAD/diacylglycerol_kinase_sf"/>
</dbReference>
<dbReference type="AlphaFoldDB" id="A0A9X2JL14"/>
<dbReference type="InterPro" id="IPR001206">
    <property type="entry name" value="Diacylglycerol_kinase_cat_dom"/>
</dbReference>
<keyword evidence="11" id="KW-1185">Reference proteome</keyword>
<evidence type="ECO:0000313" key="10">
    <source>
        <dbReference type="EMBL" id="MCP0886469.1"/>
    </source>
</evidence>
<dbReference type="Pfam" id="PF00781">
    <property type="entry name" value="DAGK_cat"/>
    <property type="match status" value="1"/>
</dbReference>
<sequence length="316" mass="36295">MKSFFIVVNEHANSGKSKQNWQLVKSTLDNRQINYTFKITNHDAKQVAYSFAKNLTTASLDDYIVMVVGGDGTLNDTINGLKHAHLSKDLPLSFIPSGNTNSFAKGSGISNNPAEALNQILIAKDAQYLDIGCFEEITHNKKGYFLNDFGIGIDAYIVSLNTHIAHHTLFKKMHLGFLPYIWNVLKAYFNQESFNVTVRVDNKYEFYKHAFLVNIANHPYFNKHITLSPEADVNDHKLDLIIADNINFFNCILFSIFLYFKKQLKLPSVYHYKKKEIHLIINSLEFGQIDGEEQGNKYYDICFKVSKYPFWFSTTE</sequence>
<name>A0A9X2JL14_9LACO</name>
<evidence type="ECO:0000256" key="5">
    <source>
        <dbReference type="ARBA" id="ARBA00022777"/>
    </source>
</evidence>
<keyword evidence="7" id="KW-0444">Lipid biosynthesis</keyword>
<dbReference type="GO" id="GO:0005524">
    <property type="term" value="F:ATP binding"/>
    <property type="evidence" value="ECO:0007669"/>
    <property type="project" value="UniProtKB-KW"/>
</dbReference>
<dbReference type="RefSeq" id="WP_253359617.1">
    <property type="nucleotide sequence ID" value="NZ_JAIULA010000005.1"/>
</dbReference>
<dbReference type="InterPro" id="IPR050187">
    <property type="entry name" value="Lipid_Phosphate_FormReg"/>
</dbReference>
<keyword evidence="6" id="KW-0067">ATP-binding</keyword>
<dbReference type="InterPro" id="IPR017438">
    <property type="entry name" value="ATP-NAD_kinase_N"/>
</dbReference>